<protein>
    <submittedName>
        <fullName evidence="1">Uncharacterized protein</fullName>
    </submittedName>
</protein>
<dbReference type="InParanoid" id="A0A316Y879"/>
<evidence type="ECO:0000313" key="2">
    <source>
        <dbReference type="Proteomes" id="UP000245768"/>
    </source>
</evidence>
<reference evidence="1 2" key="1">
    <citation type="journal article" date="2018" name="Mol. Biol. Evol.">
        <title>Broad Genomic Sampling Reveals a Smut Pathogenic Ancestry of the Fungal Clade Ustilaginomycotina.</title>
        <authorList>
            <person name="Kijpornyongpan T."/>
            <person name="Mondo S.J."/>
            <person name="Barry K."/>
            <person name="Sandor L."/>
            <person name="Lee J."/>
            <person name="Lipzen A."/>
            <person name="Pangilinan J."/>
            <person name="LaButti K."/>
            <person name="Hainaut M."/>
            <person name="Henrissat B."/>
            <person name="Grigoriev I.V."/>
            <person name="Spatafora J.W."/>
            <person name="Aime M.C."/>
        </authorList>
    </citation>
    <scope>NUCLEOTIDE SEQUENCE [LARGE SCALE GENOMIC DNA]</scope>
    <source>
        <strain evidence="1 2">MCA 4198</strain>
    </source>
</reference>
<dbReference type="RefSeq" id="XP_025373638.1">
    <property type="nucleotide sequence ID" value="XM_025525584.1"/>
</dbReference>
<keyword evidence="2" id="KW-1185">Reference proteome</keyword>
<dbReference type="EMBL" id="KZ819649">
    <property type="protein sequence ID" value="PWN86440.1"/>
    <property type="molecule type" value="Genomic_DNA"/>
</dbReference>
<organism evidence="1 2">
    <name type="scientific">Acaromyces ingoldii</name>
    <dbReference type="NCBI Taxonomy" id="215250"/>
    <lineage>
        <taxon>Eukaryota</taxon>
        <taxon>Fungi</taxon>
        <taxon>Dikarya</taxon>
        <taxon>Basidiomycota</taxon>
        <taxon>Ustilaginomycotina</taxon>
        <taxon>Exobasidiomycetes</taxon>
        <taxon>Exobasidiales</taxon>
        <taxon>Cryptobasidiaceae</taxon>
        <taxon>Acaromyces</taxon>
    </lineage>
</organism>
<dbReference type="STRING" id="215250.A0A316Y879"/>
<gene>
    <name evidence="1" type="ORF">FA10DRAFT_57860</name>
</gene>
<dbReference type="GeneID" id="37047500"/>
<dbReference type="OrthoDB" id="3338589at2759"/>
<evidence type="ECO:0000313" key="1">
    <source>
        <dbReference type="EMBL" id="PWN86440.1"/>
    </source>
</evidence>
<dbReference type="Proteomes" id="UP000245768">
    <property type="component" value="Unassembled WGS sequence"/>
</dbReference>
<name>A0A316Y879_9BASI</name>
<proteinExistence type="predicted"/>
<dbReference type="AlphaFoldDB" id="A0A316Y879"/>
<accession>A0A316Y879</accession>
<sequence length="221" mass="23989">MHAIVRLLFGSRGIRSSKVFYPSHRVRFPQNVSISGVTVQWATLIITSPSLPGDVEEQDNVAQSQALLGDLAKADEELFAKLFEPSEDAEVLLDKVLCALEARGGFWTAAAHRSRPHPRNLHPDKRPEFMVQGVFPKPFLDRCLRYRGASHCVLPNDIDSEDRASLITATSAQQSAILQEANRDNLQGFSIGVTLEPINTGLPWESSGVGVMAGAAAAGGM</sequence>